<dbReference type="InterPro" id="IPR002938">
    <property type="entry name" value="FAD-bd"/>
</dbReference>
<dbReference type="PANTHER" id="PTHR45934">
    <property type="entry name" value="FAD/NAD(P)-BINDING OXIDOREDUCTASE FAMILY PROTEIN"/>
    <property type="match status" value="1"/>
</dbReference>
<keyword evidence="1" id="KW-0560">Oxidoreductase</keyword>
<evidence type="ECO:0000259" key="5">
    <source>
        <dbReference type="Pfam" id="PF01494"/>
    </source>
</evidence>
<dbReference type="SUPFAM" id="SSF51905">
    <property type="entry name" value="FAD/NAD(P)-binding domain"/>
    <property type="match status" value="1"/>
</dbReference>
<dbReference type="Proteomes" id="UP001210211">
    <property type="component" value="Unassembled WGS sequence"/>
</dbReference>
<evidence type="ECO:0000256" key="1">
    <source>
        <dbReference type="ARBA" id="ARBA00023002"/>
    </source>
</evidence>
<evidence type="ECO:0000256" key="4">
    <source>
        <dbReference type="SAM" id="Phobius"/>
    </source>
</evidence>
<dbReference type="EMBL" id="JAMRDG010000002">
    <property type="protein sequence ID" value="KAJ3689991.1"/>
    <property type="molecule type" value="Genomic_DNA"/>
</dbReference>
<dbReference type="GO" id="GO:0071949">
    <property type="term" value="F:FAD binding"/>
    <property type="evidence" value="ECO:0007669"/>
    <property type="project" value="InterPro"/>
</dbReference>
<evidence type="ECO:0000256" key="2">
    <source>
        <dbReference type="ARBA" id="ARBA00023033"/>
    </source>
</evidence>
<keyword evidence="4" id="KW-1133">Transmembrane helix</keyword>
<dbReference type="PRINTS" id="PR00420">
    <property type="entry name" value="RNGMNOXGNASE"/>
</dbReference>
<name>A0AAD5ZAU2_9POAL</name>
<evidence type="ECO:0000313" key="6">
    <source>
        <dbReference type="EMBL" id="KAJ3689991.1"/>
    </source>
</evidence>
<accession>A0AAD5ZAU2</accession>
<evidence type="ECO:0000256" key="3">
    <source>
        <dbReference type="ARBA" id="ARBA00024018"/>
    </source>
</evidence>
<evidence type="ECO:0000313" key="7">
    <source>
        <dbReference type="Proteomes" id="UP001210211"/>
    </source>
</evidence>
<keyword evidence="2" id="KW-0503">Monooxygenase</keyword>
<dbReference type="Gene3D" id="3.50.50.60">
    <property type="entry name" value="FAD/NAD(P)-binding domain"/>
    <property type="match status" value="1"/>
</dbReference>
<dbReference type="Pfam" id="PF01494">
    <property type="entry name" value="FAD_binding_3"/>
    <property type="match status" value="1"/>
</dbReference>
<feature type="transmembrane region" description="Helical" evidence="4">
    <location>
        <begin position="21"/>
        <end position="38"/>
    </location>
</feature>
<dbReference type="InterPro" id="IPR044560">
    <property type="entry name" value="MOase"/>
</dbReference>
<gene>
    <name evidence="6" type="ORF">LUZ61_019155</name>
</gene>
<keyword evidence="4" id="KW-0812">Transmembrane</keyword>
<organism evidence="6 7">
    <name type="scientific">Rhynchospora tenuis</name>
    <dbReference type="NCBI Taxonomy" id="198213"/>
    <lineage>
        <taxon>Eukaryota</taxon>
        <taxon>Viridiplantae</taxon>
        <taxon>Streptophyta</taxon>
        <taxon>Embryophyta</taxon>
        <taxon>Tracheophyta</taxon>
        <taxon>Spermatophyta</taxon>
        <taxon>Magnoliopsida</taxon>
        <taxon>Liliopsida</taxon>
        <taxon>Poales</taxon>
        <taxon>Cyperaceae</taxon>
        <taxon>Cyperoideae</taxon>
        <taxon>Rhynchosporeae</taxon>
        <taxon>Rhynchospora</taxon>
    </lineage>
</organism>
<comment type="similarity">
    <text evidence="3">Belongs to the 3-hydroxybenzoate 6-hydroxylase family.</text>
</comment>
<dbReference type="InterPro" id="IPR036188">
    <property type="entry name" value="FAD/NAD-bd_sf"/>
</dbReference>
<dbReference type="GO" id="GO:0004497">
    <property type="term" value="F:monooxygenase activity"/>
    <property type="evidence" value="ECO:0007669"/>
    <property type="project" value="UniProtKB-KW"/>
</dbReference>
<keyword evidence="7" id="KW-1185">Reference proteome</keyword>
<sequence length="408" mass="45148">MILSFRSELRPPKKMDRVEDIVIVGAGIAGLATALGLHRKGVKSLVLESYPSIRTSGYAIGTWTNGWRALDALGIGDKLREHHILVERIKVFSPSSGAILGEAKLEEIEGKLGKTEIRCVRREFLLETLAQELPKDAIRYSSKVVLIEEEGDLKLLHLADGSVIKAKVLIGGDGINSIVGKYLGLKKPSITGRLAVRGLAEYPTNHGFKPEFIQINGEGFRFGMSPSTEKSIYWYFGWYSSENDKDESTTKTVEFIIRKLSNSKVPNEIIEVIQKSDMDQMVSSPLKYRTPFSLLFGNITKRNICVIGDAFHPMTPDLGQGGCIALEDSVILSRCLSEAVHQGKIEEGLEKFAKIRRWRCAKVVLIAYIVGFVQQSGNWLVSFLREKVLAGIMAGALLMVANYDCGEV</sequence>
<dbReference type="AlphaFoldDB" id="A0AAD5ZAU2"/>
<reference evidence="6 7" key="1">
    <citation type="journal article" date="2022" name="Cell">
        <title>Repeat-based holocentromeres influence genome architecture and karyotype evolution.</title>
        <authorList>
            <person name="Hofstatter P.G."/>
            <person name="Thangavel G."/>
            <person name="Lux T."/>
            <person name="Neumann P."/>
            <person name="Vondrak T."/>
            <person name="Novak P."/>
            <person name="Zhang M."/>
            <person name="Costa L."/>
            <person name="Castellani M."/>
            <person name="Scott A."/>
            <person name="Toegelov H."/>
            <person name="Fuchs J."/>
            <person name="Mata-Sucre Y."/>
            <person name="Dias Y."/>
            <person name="Vanzela A.L.L."/>
            <person name="Huettel B."/>
            <person name="Almeida C.C.S."/>
            <person name="Simkova H."/>
            <person name="Souza G."/>
            <person name="Pedrosa-Harand A."/>
            <person name="Macas J."/>
            <person name="Mayer K.F.X."/>
            <person name="Houben A."/>
            <person name="Marques A."/>
        </authorList>
    </citation>
    <scope>NUCLEOTIDE SEQUENCE [LARGE SCALE GENOMIC DNA]</scope>
    <source>
        <strain evidence="6">RhyTen1mFocal</strain>
    </source>
</reference>
<protein>
    <recommendedName>
        <fullName evidence="5">FAD-binding domain-containing protein</fullName>
    </recommendedName>
</protein>
<dbReference type="PANTHER" id="PTHR45934:SF28">
    <property type="entry name" value="OS03G0153100 PROTEIN"/>
    <property type="match status" value="1"/>
</dbReference>
<comment type="caution">
    <text evidence="6">The sequence shown here is derived from an EMBL/GenBank/DDBJ whole genome shotgun (WGS) entry which is preliminary data.</text>
</comment>
<feature type="domain" description="FAD-binding" evidence="5">
    <location>
        <begin position="20"/>
        <end position="364"/>
    </location>
</feature>
<keyword evidence="4" id="KW-0472">Membrane</keyword>
<proteinExistence type="inferred from homology"/>